<name>H8L2D2_FRAAD</name>
<dbReference type="eggNOG" id="COG0778">
    <property type="taxonomic scope" value="Bacteria"/>
</dbReference>
<evidence type="ECO:0000256" key="2">
    <source>
        <dbReference type="ARBA" id="ARBA00022630"/>
    </source>
</evidence>
<evidence type="ECO:0000313" key="11">
    <source>
        <dbReference type="Proteomes" id="UP000005234"/>
    </source>
</evidence>
<dbReference type="InterPro" id="IPR052530">
    <property type="entry name" value="NAD(P)H_nitroreductase"/>
</dbReference>
<dbReference type="CDD" id="cd02135">
    <property type="entry name" value="YdjA-like"/>
    <property type="match status" value="1"/>
</dbReference>
<dbReference type="Proteomes" id="UP000005234">
    <property type="component" value="Chromosome"/>
</dbReference>
<keyword evidence="5 7" id="KW-0560">Oxidoreductase</keyword>
<dbReference type="InterPro" id="IPR029479">
    <property type="entry name" value="Nitroreductase"/>
</dbReference>
<dbReference type="Gene3D" id="3.40.109.10">
    <property type="entry name" value="NADH Oxidase"/>
    <property type="match status" value="1"/>
</dbReference>
<evidence type="ECO:0000256" key="1">
    <source>
        <dbReference type="ARBA" id="ARBA00007118"/>
    </source>
</evidence>
<keyword evidence="2 7" id="KW-0285">Flavoprotein</keyword>
<dbReference type="HOGENOM" id="CLU_070764_5_0_6"/>
<dbReference type="OrthoDB" id="9804207at2"/>
<feature type="binding site" evidence="8">
    <location>
        <position position="42"/>
    </location>
    <ligand>
        <name>FMN</name>
        <dbReference type="ChEBI" id="CHEBI:58210"/>
        <note>ligand shared between dimeric partners</note>
    </ligand>
</feature>
<keyword evidence="4 7" id="KW-0521">NADP</keyword>
<feature type="domain" description="Nitroreductase" evidence="9">
    <location>
        <begin position="22"/>
        <end position="166"/>
    </location>
</feature>
<evidence type="ECO:0000256" key="4">
    <source>
        <dbReference type="ARBA" id="ARBA00022857"/>
    </source>
</evidence>
<comment type="cofactor">
    <cofactor evidence="8">
        <name>FMN</name>
        <dbReference type="ChEBI" id="CHEBI:58210"/>
    </cofactor>
    <text evidence="8">Binds 1 FMN per subunit.</text>
</comment>
<dbReference type="STRING" id="767434.Fraau_0273"/>
<sequence>MTDPLHTLLERVSIPASQLTAPGPDSAVLEQLISASIRVPDHGKLTPFRIIRLAGEAKLDFGARLAALASARDPDLPEARRLKEQRRYTYAPLVLIVVACLQPDSSIPVIEQQLTAGCVAYNLLLGAQALGFGAQWLTGWAAHDPEAAAIAGLKADEQIIGFVHIGTPASAAIDRPRPGAAELTCDWTP</sequence>
<dbReference type="InterPro" id="IPR026021">
    <property type="entry name" value="YdjA-like"/>
</dbReference>
<accession>H8L2D2</accession>
<dbReference type="InterPro" id="IPR000415">
    <property type="entry name" value="Nitroreductase-like"/>
</dbReference>
<keyword evidence="11" id="KW-1185">Reference proteome</keyword>
<protein>
    <recommendedName>
        <fullName evidence="7">Putative NAD(P)H nitroreductase</fullName>
        <ecNumber evidence="7">1.-.-.-</ecNumber>
    </recommendedName>
</protein>
<feature type="binding site" description="in other chain" evidence="8">
    <location>
        <begin position="136"/>
        <end position="138"/>
    </location>
    <ligand>
        <name>FMN</name>
        <dbReference type="ChEBI" id="CHEBI:58210"/>
        <note>ligand shared between dimeric partners</note>
    </ligand>
</feature>
<proteinExistence type="inferred from homology"/>
<reference evidence="10" key="1">
    <citation type="submission" date="2012-02" db="EMBL/GenBank/DDBJ databases">
        <title>The complete genome of Frateuria aurantia DSM 6220.</title>
        <authorList>
            <consortium name="US DOE Joint Genome Institute (JGI-PGF)"/>
            <person name="Lucas S."/>
            <person name="Copeland A."/>
            <person name="Lapidus A."/>
            <person name="Glavina del Rio T."/>
            <person name="Dalin E."/>
            <person name="Tice H."/>
            <person name="Bruce D."/>
            <person name="Goodwin L."/>
            <person name="Pitluck S."/>
            <person name="Peters L."/>
            <person name="Ovchinnikova G."/>
            <person name="Teshima H."/>
            <person name="Kyrpides N."/>
            <person name="Mavromatis K."/>
            <person name="Ivanova N."/>
            <person name="Brettin T."/>
            <person name="Detter J.C."/>
            <person name="Han C."/>
            <person name="Larimer F."/>
            <person name="Land M."/>
            <person name="Hauser L."/>
            <person name="Markowitz V."/>
            <person name="Cheng J.-F."/>
            <person name="Hugenholtz P."/>
            <person name="Woyke T."/>
            <person name="Wu D."/>
            <person name="Brambilla E."/>
            <person name="Klenk H.-P."/>
            <person name="Eisen J.A."/>
        </authorList>
    </citation>
    <scope>NUCLEOTIDE SEQUENCE</scope>
    <source>
        <strain evidence="10">DSM 6220</strain>
    </source>
</reference>
<keyword evidence="6 7" id="KW-0520">NAD</keyword>
<evidence type="ECO:0000313" key="10">
    <source>
        <dbReference type="EMBL" id="AFC84766.1"/>
    </source>
</evidence>
<feature type="binding site" description="in other chain" evidence="8">
    <location>
        <begin position="11"/>
        <end position="13"/>
    </location>
    <ligand>
        <name>FMN</name>
        <dbReference type="ChEBI" id="CHEBI:58210"/>
        <note>ligand shared between dimeric partners</note>
    </ligand>
</feature>
<evidence type="ECO:0000256" key="8">
    <source>
        <dbReference type="PIRSR" id="PIRSR000232-1"/>
    </source>
</evidence>
<dbReference type="EMBL" id="CP003350">
    <property type="protein sequence ID" value="AFC84766.1"/>
    <property type="molecule type" value="Genomic_DNA"/>
</dbReference>
<comment type="similarity">
    <text evidence="1 7">Belongs to the nitroreductase family.</text>
</comment>
<organism evidence="10 11">
    <name type="scientific">Frateuria aurantia (strain ATCC 33424 / DSM 6220 / KCTC 2777 / LMG 1558 / NBRC 3245 / NCIMB 13370)</name>
    <name type="common">Acetobacter aurantius</name>
    <dbReference type="NCBI Taxonomy" id="767434"/>
    <lineage>
        <taxon>Bacteria</taxon>
        <taxon>Pseudomonadati</taxon>
        <taxon>Pseudomonadota</taxon>
        <taxon>Gammaproteobacteria</taxon>
        <taxon>Lysobacterales</taxon>
        <taxon>Rhodanobacteraceae</taxon>
        <taxon>Frateuria</taxon>
    </lineage>
</organism>
<dbReference type="PANTHER" id="PTHR43821">
    <property type="entry name" value="NAD(P)H NITROREDUCTASE YDJA-RELATED"/>
    <property type="match status" value="1"/>
</dbReference>
<dbReference type="EC" id="1.-.-.-" evidence="7"/>
<dbReference type="PANTHER" id="PTHR43821:SF1">
    <property type="entry name" value="NAD(P)H NITROREDUCTASE YDJA-RELATED"/>
    <property type="match status" value="1"/>
</dbReference>
<dbReference type="GO" id="GO:0016491">
    <property type="term" value="F:oxidoreductase activity"/>
    <property type="evidence" value="ECO:0007669"/>
    <property type="project" value="UniProtKB-UniRule"/>
</dbReference>
<evidence type="ECO:0000259" key="9">
    <source>
        <dbReference type="Pfam" id="PF00881"/>
    </source>
</evidence>
<dbReference type="SUPFAM" id="SSF55469">
    <property type="entry name" value="FMN-dependent nitroreductase-like"/>
    <property type="match status" value="1"/>
</dbReference>
<evidence type="ECO:0000256" key="6">
    <source>
        <dbReference type="ARBA" id="ARBA00023027"/>
    </source>
</evidence>
<evidence type="ECO:0000256" key="7">
    <source>
        <dbReference type="PIRNR" id="PIRNR000232"/>
    </source>
</evidence>
<dbReference type="PIRSF" id="PIRSF000232">
    <property type="entry name" value="YdjA"/>
    <property type="match status" value="1"/>
</dbReference>
<evidence type="ECO:0000256" key="5">
    <source>
        <dbReference type="ARBA" id="ARBA00023002"/>
    </source>
</evidence>
<feature type="binding site" evidence="8">
    <location>
        <position position="38"/>
    </location>
    <ligand>
        <name>FMN</name>
        <dbReference type="ChEBI" id="CHEBI:58210"/>
        <note>ligand shared between dimeric partners</note>
    </ligand>
</feature>
<dbReference type="Pfam" id="PF00881">
    <property type="entry name" value="Nitroreductase"/>
    <property type="match status" value="1"/>
</dbReference>
<gene>
    <name evidence="10" type="ordered locus">Fraau_0273</name>
</gene>
<keyword evidence="3 7" id="KW-0288">FMN</keyword>
<dbReference type="RefSeq" id="WP_014401772.1">
    <property type="nucleotide sequence ID" value="NC_017033.1"/>
</dbReference>
<dbReference type="KEGG" id="fau:Fraau_0273"/>
<evidence type="ECO:0000256" key="3">
    <source>
        <dbReference type="ARBA" id="ARBA00022643"/>
    </source>
</evidence>
<dbReference type="AlphaFoldDB" id="H8L2D2"/>